<evidence type="ECO:0000256" key="10">
    <source>
        <dbReference type="ARBA" id="ARBA00023239"/>
    </source>
</evidence>
<dbReference type="InterPro" id="IPR029009">
    <property type="entry name" value="ASB_dom_sf"/>
</dbReference>
<dbReference type="InterPro" id="IPR005130">
    <property type="entry name" value="Ser_deHydtase-like_asu"/>
</dbReference>
<dbReference type="Gene3D" id="3.30.1330.90">
    <property type="entry name" value="D-3-phosphoglycerate dehydrogenase, domain 3"/>
    <property type="match status" value="2"/>
</dbReference>
<reference evidence="15" key="2">
    <citation type="submission" date="2021-02" db="EMBL/GenBank/DDBJ databases">
        <title>Infant gut strain persistence is associated with maternal origin, phylogeny, and functional potential including surface adhesion and iron acquisition.</title>
        <authorList>
            <person name="Lou Y.C."/>
        </authorList>
    </citation>
    <scope>NUCLEOTIDE SEQUENCE</scope>
    <source>
        <strain evidence="15">L3_108_103G1_dasL3_108_103G1_concoct_2</strain>
    </source>
</reference>
<dbReference type="AlphaFoldDB" id="A0A415PQK1"/>
<name>A0A415PQK1_9FIRM</name>
<evidence type="ECO:0000256" key="4">
    <source>
        <dbReference type="ARBA" id="ARBA00012093"/>
    </source>
</evidence>
<dbReference type="RefSeq" id="WP_118365279.1">
    <property type="nucleotide sequence ID" value="NZ_CAJKGD010000002.1"/>
</dbReference>
<evidence type="ECO:0000256" key="2">
    <source>
        <dbReference type="ARBA" id="ARBA00004742"/>
    </source>
</evidence>
<evidence type="ECO:0000256" key="7">
    <source>
        <dbReference type="ARBA" id="ARBA00022723"/>
    </source>
</evidence>
<keyword evidence="8" id="KW-0408">Iron</keyword>
<comment type="caution">
    <text evidence="16">The sequence shown here is derived from an EMBL/GenBank/DDBJ whole genome shotgun (WGS) entry which is preliminary data.</text>
</comment>
<dbReference type="OrthoDB" id="9805537at2"/>
<reference evidence="16 17" key="1">
    <citation type="submission" date="2018-08" db="EMBL/GenBank/DDBJ databases">
        <title>A genome reference for cultivated species of the human gut microbiota.</title>
        <authorList>
            <person name="Zou Y."/>
            <person name="Xue W."/>
            <person name="Luo G."/>
        </authorList>
    </citation>
    <scope>NUCLEOTIDE SEQUENCE [LARGE SCALE GENOMIC DNA]</scope>
    <source>
        <strain evidence="16 17">AF35-6BH</strain>
    </source>
</reference>
<organism evidence="16 17">
    <name type="scientific">Amedibacillus dolichus</name>
    <dbReference type="NCBI Taxonomy" id="31971"/>
    <lineage>
        <taxon>Bacteria</taxon>
        <taxon>Bacillati</taxon>
        <taxon>Bacillota</taxon>
        <taxon>Erysipelotrichia</taxon>
        <taxon>Erysipelotrichales</taxon>
        <taxon>Erysipelotrichaceae</taxon>
        <taxon>Amedibacillus</taxon>
    </lineage>
</organism>
<dbReference type="InterPro" id="IPR005131">
    <property type="entry name" value="Ser_deHydtase_bsu"/>
</dbReference>
<proteinExistence type="inferred from homology"/>
<dbReference type="Proteomes" id="UP000284868">
    <property type="component" value="Unassembled WGS sequence"/>
</dbReference>
<evidence type="ECO:0000256" key="1">
    <source>
        <dbReference type="ARBA" id="ARBA00001966"/>
    </source>
</evidence>
<keyword evidence="7" id="KW-0479">Metal-binding</keyword>
<dbReference type="SUPFAM" id="SSF143548">
    <property type="entry name" value="Serine metabolism enzymes domain"/>
    <property type="match status" value="1"/>
</dbReference>
<comment type="catalytic activity">
    <reaction evidence="12">
        <text>L-serine = pyruvate + NH4(+)</text>
        <dbReference type="Rhea" id="RHEA:19169"/>
        <dbReference type="ChEBI" id="CHEBI:15361"/>
        <dbReference type="ChEBI" id="CHEBI:28938"/>
        <dbReference type="ChEBI" id="CHEBI:33384"/>
        <dbReference type="EC" id="4.3.1.17"/>
    </reaction>
</comment>
<keyword evidence="6" id="KW-0004">4Fe-4S</keyword>
<dbReference type="Proteomes" id="UP000753219">
    <property type="component" value="Unassembled WGS sequence"/>
</dbReference>
<keyword evidence="17" id="KW-1185">Reference proteome</keyword>
<protein>
    <recommendedName>
        <fullName evidence="4">L-serine ammonia-lyase</fullName>
        <ecNumber evidence="4">4.3.1.17</ecNumber>
    </recommendedName>
    <alternativeName>
        <fullName evidence="11">L-serine deaminase</fullName>
    </alternativeName>
</protein>
<comment type="similarity">
    <text evidence="3">Belongs to the iron-sulfur dependent L-serine dehydratase family.</text>
</comment>
<evidence type="ECO:0000256" key="12">
    <source>
        <dbReference type="ARBA" id="ARBA00049406"/>
    </source>
</evidence>
<dbReference type="EC" id="4.3.1.17" evidence="4"/>
<evidence type="ECO:0000256" key="11">
    <source>
        <dbReference type="ARBA" id="ARBA00041766"/>
    </source>
</evidence>
<dbReference type="GO" id="GO:0006094">
    <property type="term" value="P:gluconeogenesis"/>
    <property type="evidence" value="ECO:0007669"/>
    <property type="project" value="UniProtKB-KW"/>
</dbReference>
<evidence type="ECO:0000256" key="8">
    <source>
        <dbReference type="ARBA" id="ARBA00023004"/>
    </source>
</evidence>
<dbReference type="EMBL" id="QRPK01000005">
    <property type="protein sequence ID" value="RHM14978.1"/>
    <property type="molecule type" value="Genomic_DNA"/>
</dbReference>
<evidence type="ECO:0000256" key="5">
    <source>
        <dbReference type="ARBA" id="ARBA00022432"/>
    </source>
</evidence>
<evidence type="ECO:0000256" key="9">
    <source>
        <dbReference type="ARBA" id="ARBA00023014"/>
    </source>
</evidence>
<keyword evidence="5" id="KW-0312">Gluconeogenesis</keyword>
<comment type="cofactor">
    <cofactor evidence="1">
        <name>[4Fe-4S] cluster</name>
        <dbReference type="ChEBI" id="CHEBI:49883"/>
    </cofactor>
</comment>
<evidence type="ECO:0000313" key="16">
    <source>
        <dbReference type="EMBL" id="RHM14978.1"/>
    </source>
</evidence>
<dbReference type="GO" id="GO:0046872">
    <property type="term" value="F:metal ion binding"/>
    <property type="evidence" value="ECO:0007669"/>
    <property type="project" value="UniProtKB-KW"/>
</dbReference>
<keyword evidence="9" id="KW-0411">Iron-sulfur</keyword>
<dbReference type="GO" id="GO:0051539">
    <property type="term" value="F:4 iron, 4 sulfur cluster binding"/>
    <property type="evidence" value="ECO:0007669"/>
    <property type="project" value="UniProtKB-KW"/>
</dbReference>
<dbReference type="Pfam" id="PF03313">
    <property type="entry name" value="SDH_alpha"/>
    <property type="match status" value="1"/>
</dbReference>
<evidence type="ECO:0000259" key="14">
    <source>
        <dbReference type="Pfam" id="PF03315"/>
    </source>
</evidence>
<accession>A0A415PQK1</accession>
<comment type="pathway">
    <text evidence="2">Carbohydrate biosynthesis; gluconeogenesis.</text>
</comment>
<dbReference type="EMBL" id="JAGZMZ010000017">
    <property type="protein sequence ID" value="MBS4884527.1"/>
    <property type="molecule type" value="Genomic_DNA"/>
</dbReference>
<sequence length="401" mass="44143">MKSLKELYRIGPGPSSSHTLGPQRATVLFKRKYAQAVRYEVELYGSLSLTGKGHLTDYIIKKTMEPKPCEIFFKNREDLKHPNTMHLMAFDAQDTLLGEWTVYSVGGGAIEIEGEDNGEGKEVYPHQSLAQIEEYCKQHTMKLWEYVNAFDDLDDYMEEILSQMLTTVEQGLTREGVLPGKLELSRIAKSLKQKADQATSASEKEKLLLCAYAYAASEENASGNMTVTAPTLGSSGIIPSLIYYFYKDLGYSKEMILNGLKVAGLFGNLIKENATISGAQGGCQAEIGAAVAMGAAMCAYFWGLETSQIEYAAEIGIEHHLGLTCDPVGGYVMIPCIERNAVGVLRALDAALLAKHISDVREHRVTFDMVVNTMNYTGKKIPLELRETSLGGLARVVPLKR</sequence>
<feature type="domain" description="Serine dehydratase-like alpha subunit" evidence="13">
    <location>
        <begin position="149"/>
        <end position="394"/>
    </location>
</feature>
<dbReference type="GO" id="GO:0003941">
    <property type="term" value="F:L-serine ammonia-lyase activity"/>
    <property type="evidence" value="ECO:0007669"/>
    <property type="project" value="UniProtKB-EC"/>
</dbReference>
<evidence type="ECO:0000259" key="13">
    <source>
        <dbReference type="Pfam" id="PF03313"/>
    </source>
</evidence>
<dbReference type="InterPro" id="IPR051318">
    <property type="entry name" value="Fe-S_L-Ser"/>
</dbReference>
<dbReference type="PANTHER" id="PTHR30182">
    <property type="entry name" value="L-SERINE DEHYDRATASE"/>
    <property type="match status" value="1"/>
</dbReference>
<evidence type="ECO:0000256" key="6">
    <source>
        <dbReference type="ARBA" id="ARBA00022485"/>
    </source>
</evidence>
<evidence type="ECO:0000313" key="17">
    <source>
        <dbReference type="Proteomes" id="UP000284868"/>
    </source>
</evidence>
<dbReference type="Pfam" id="PF03315">
    <property type="entry name" value="SDH_beta"/>
    <property type="match status" value="2"/>
</dbReference>
<gene>
    <name evidence="16" type="ORF">DWZ83_02025</name>
    <name evidence="15" type="ORF">KHZ85_07155</name>
</gene>
<keyword evidence="10 16" id="KW-0456">Lyase</keyword>
<dbReference type="PANTHER" id="PTHR30182:SF1">
    <property type="entry name" value="L-SERINE DEHYDRATASE 1"/>
    <property type="match status" value="1"/>
</dbReference>
<evidence type="ECO:0000313" key="15">
    <source>
        <dbReference type="EMBL" id="MBS4884527.1"/>
    </source>
</evidence>
<feature type="domain" description="Serine dehydratase beta chain" evidence="14">
    <location>
        <begin position="3"/>
        <end position="58"/>
    </location>
</feature>
<feature type="domain" description="Serine dehydratase beta chain" evidence="14">
    <location>
        <begin position="71"/>
        <end position="112"/>
    </location>
</feature>
<evidence type="ECO:0000256" key="3">
    <source>
        <dbReference type="ARBA" id="ARBA00008636"/>
    </source>
</evidence>